<accession>Q8FM70</accession>
<dbReference type="InterPro" id="IPR051260">
    <property type="entry name" value="Diverse_substr_monoxygenases"/>
</dbReference>
<dbReference type="GO" id="GO:0004497">
    <property type="term" value="F:monooxygenase activity"/>
    <property type="evidence" value="ECO:0007669"/>
    <property type="project" value="UniProtKB-KW"/>
</dbReference>
<evidence type="ECO:0000256" key="3">
    <source>
        <dbReference type="ARBA" id="ARBA00023002"/>
    </source>
</evidence>
<dbReference type="Gene3D" id="3.20.20.30">
    <property type="entry name" value="Luciferase-like domain"/>
    <property type="match status" value="1"/>
</dbReference>
<dbReference type="Pfam" id="PF00296">
    <property type="entry name" value="Bac_luciferase"/>
    <property type="match status" value="1"/>
</dbReference>
<dbReference type="PANTHER" id="PTHR30011">
    <property type="entry name" value="ALKANESULFONATE MONOOXYGENASE-RELATED"/>
    <property type="match status" value="1"/>
</dbReference>
<keyword evidence="3" id="KW-0560">Oxidoreductase</keyword>
<organism evidence="6 7">
    <name type="scientific">Corynebacterium efficiens (strain DSM 44549 / YS-314 / AJ 12310 / JCM 11189 / NBRC 100395)</name>
    <dbReference type="NCBI Taxonomy" id="196164"/>
    <lineage>
        <taxon>Bacteria</taxon>
        <taxon>Bacillati</taxon>
        <taxon>Actinomycetota</taxon>
        <taxon>Actinomycetes</taxon>
        <taxon>Mycobacteriales</taxon>
        <taxon>Corynebacteriaceae</taxon>
        <taxon>Corynebacterium</taxon>
    </lineage>
</organism>
<evidence type="ECO:0000256" key="4">
    <source>
        <dbReference type="ARBA" id="ARBA00023033"/>
    </source>
</evidence>
<sequence length="328" mass="35830">MVGDMDPFTLSSLPVTSLPGFRRVFPSNRMTLGLALPLDSGDPERPDVDIPRQIGLIQRVEAAGFAAVWLRDIPLRDPDFGDVGQAWDPVSYLGYLAASTSSLAMGTAAVVAPLRHPLHLAKQAASIDHLTGGRFLFGVATGDRTSEYPAFGADSGARDEVFREHLDVMQRAWTTEKRGIRWSGGRMWGGDVIPKPMAVRPPLLTVGSCLQSMAWHREHADAHVTYQRPLETQRTYIAGWREDGNTKPFAMSMSLDLHADAHAPAGAIKFGWRVGARRLVEILQELEAMGVDHVILGLKRGTRPVEEVLDDLIAEVLPGFTGAEPRVG</sequence>
<evidence type="ECO:0000256" key="2">
    <source>
        <dbReference type="ARBA" id="ARBA00022643"/>
    </source>
</evidence>
<dbReference type="Proteomes" id="UP000001409">
    <property type="component" value="Chromosome"/>
</dbReference>
<dbReference type="InterPro" id="IPR036661">
    <property type="entry name" value="Luciferase-like_sf"/>
</dbReference>
<dbReference type="eggNOG" id="COG2141">
    <property type="taxonomic scope" value="Bacteria"/>
</dbReference>
<evidence type="ECO:0000259" key="5">
    <source>
        <dbReference type="Pfam" id="PF00296"/>
    </source>
</evidence>
<protein>
    <recommendedName>
        <fullName evidence="5">Luciferase-like domain-containing protein</fullName>
    </recommendedName>
</protein>
<dbReference type="NCBIfam" id="TIGR03571">
    <property type="entry name" value="lucif_BA3436"/>
    <property type="match status" value="1"/>
</dbReference>
<keyword evidence="1" id="KW-0285">Flavoprotein</keyword>
<name>Q8FM70_COREF</name>
<dbReference type="SUPFAM" id="SSF51679">
    <property type="entry name" value="Bacterial luciferase-like"/>
    <property type="match status" value="1"/>
</dbReference>
<accession>C8NJQ7</accession>
<dbReference type="InterPro" id="IPR020020">
    <property type="entry name" value="Luciferase-type_oxidoreductase"/>
</dbReference>
<feature type="domain" description="Luciferase-like" evidence="5">
    <location>
        <begin position="30"/>
        <end position="242"/>
    </location>
</feature>
<dbReference type="STRING" id="196164.gene:10743084"/>
<evidence type="ECO:0000256" key="1">
    <source>
        <dbReference type="ARBA" id="ARBA00022630"/>
    </source>
</evidence>
<dbReference type="PANTHER" id="PTHR30011:SF16">
    <property type="entry name" value="C2H2 FINGER DOMAIN TRANSCRIPTION FACTOR (EUROFUNG)-RELATED"/>
    <property type="match status" value="1"/>
</dbReference>
<reference evidence="6 7" key="1">
    <citation type="journal article" date="2003" name="Genome Res.">
        <title>Comparative complete genome sequence analysis of the amino acid replacements responsible for the thermostability of Corynebacterium efficiens.</title>
        <authorList>
            <person name="Nishio Y."/>
            <person name="Nakamura Y."/>
            <person name="Kawarabayasi Y."/>
            <person name="Usuda Y."/>
            <person name="Kimura E."/>
            <person name="Sugimoto S."/>
            <person name="Matsui K."/>
            <person name="Yamagishi A."/>
            <person name="Kikuchi H."/>
            <person name="Ikeo K."/>
            <person name="Gojobori T."/>
        </authorList>
    </citation>
    <scope>NUCLEOTIDE SEQUENCE [LARGE SCALE GENOMIC DNA]</scope>
    <source>
        <strain evidence="7">DSM 44549 / YS-314 / AJ 12310 / JCM 11189 / NBRC 100395</strain>
    </source>
</reference>
<dbReference type="HOGENOM" id="CLU_027853_0_0_11"/>
<keyword evidence="4" id="KW-0503">Monooxygenase</keyword>
<keyword evidence="7" id="KW-1185">Reference proteome</keyword>
<evidence type="ECO:0000313" key="6">
    <source>
        <dbReference type="EMBL" id="BAC19447.1"/>
    </source>
</evidence>
<dbReference type="GO" id="GO:0016705">
    <property type="term" value="F:oxidoreductase activity, acting on paired donors, with incorporation or reduction of molecular oxygen"/>
    <property type="evidence" value="ECO:0007669"/>
    <property type="project" value="InterPro"/>
</dbReference>
<dbReference type="KEGG" id="cef:CE2637"/>
<dbReference type="OrthoDB" id="3206024at2"/>
<evidence type="ECO:0000313" key="7">
    <source>
        <dbReference type="Proteomes" id="UP000001409"/>
    </source>
</evidence>
<dbReference type="EMBL" id="BA000035">
    <property type="protein sequence ID" value="BAC19447.1"/>
    <property type="molecule type" value="Genomic_DNA"/>
</dbReference>
<keyword evidence="2" id="KW-0288">FMN</keyword>
<dbReference type="AlphaFoldDB" id="Q8FM70"/>
<proteinExistence type="predicted"/>
<dbReference type="InterPro" id="IPR011251">
    <property type="entry name" value="Luciferase-like_dom"/>
</dbReference>